<dbReference type="EMBL" id="CAAALY010102302">
    <property type="protein sequence ID" value="VEL29347.1"/>
    <property type="molecule type" value="Genomic_DNA"/>
</dbReference>
<comment type="caution">
    <text evidence="2">The sequence shown here is derived from an EMBL/GenBank/DDBJ whole genome shotgun (WGS) entry which is preliminary data.</text>
</comment>
<evidence type="ECO:0000313" key="2">
    <source>
        <dbReference type="EMBL" id="VEL29347.1"/>
    </source>
</evidence>
<protein>
    <submittedName>
        <fullName evidence="2">Uncharacterized protein</fullName>
    </submittedName>
</protein>
<feature type="region of interest" description="Disordered" evidence="1">
    <location>
        <begin position="1"/>
        <end position="32"/>
    </location>
</feature>
<evidence type="ECO:0000313" key="3">
    <source>
        <dbReference type="Proteomes" id="UP000784294"/>
    </source>
</evidence>
<feature type="non-terminal residue" evidence="2">
    <location>
        <position position="1"/>
    </location>
</feature>
<organism evidence="2 3">
    <name type="scientific">Protopolystoma xenopodis</name>
    <dbReference type="NCBI Taxonomy" id="117903"/>
    <lineage>
        <taxon>Eukaryota</taxon>
        <taxon>Metazoa</taxon>
        <taxon>Spiralia</taxon>
        <taxon>Lophotrochozoa</taxon>
        <taxon>Platyhelminthes</taxon>
        <taxon>Monogenea</taxon>
        <taxon>Polyopisthocotylea</taxon>
        <taxon>Polystomatidea</taxon>
        <taxon>Polystomatidae</taxon>
        <taxon>Protopolystoma</taxon>
    </lineage>
</organism>
<dbReference type="AlphaFoldDB" id="A0A448X6L8"/>
<sequence>MLRPVKPHVHGSNLVGGTEEAMRDELETGPES</sequence>
<gene>
    <name evidence="2" type="ORF">PXEA_LOCUS22787</name>
</gene>
<keyword evidence="3" id="KW-1185">Reference proteome</keyword>
<name>A0A448X6L8_9PLAT</name>
<proteinExistence type="predicted"/>
<dbReference type="Proteomes" id="UP000784294">
    <property type="component" value="Unassembled WGS sequence"/>
</dbReference>
<evidence type="ECO:0000256" key="1">
    <source>
        <dbReference type="SAM" id="MobiDB-lite"/>
    </source>
</evidence>
<accession>A0A448X6L8</accession>
<reference evidence="2" key="1">
    <citation type="submission" date="2018-11" db="EMBL/GenBank/DDBJ databases">
        <authorList>
            <consortium name="Pathogen Informatics"/>
        </authorList>
    </citation>
    <scope>NUCLEOTIDE SEQUENCE</scope>
</reference>